<dbReference type="EMBL" id="CCRK01000016">
    <property type="protein sequence ID" value="CDZ53457.1"/>
    <property type="molecule type" value="Genomic_DNA"/>
</dbReference>
<dbReference type="Proteomes" id="UP000039660">
    <property type="component" value="Unassembled WGS sequence"/>
</dbReference>
<dbReference type="EMBL" id="CCRH01000027">
    <property type="protein sequence ID" value="CDZ41075.1"/>
    <property type="molecule type" value="Genomic_DNA"/>
</dbReference>
<evidence type="ECO:0000313" key="3">
    <source>
        <dbReference type="Proteomes" id="UP000039660"/>
    </source>
</evidence>
<evidence type="ECO:0000313" key="1">
    <source>
        <dbReference type="EMBL" id="CDZ41075.1"/>
    </source>
</evidence>
<name>A0A0T7G195_NEOGA</name>
<reference evidence="3 4" key="1">
    <citation type="submission" date="2014-08" db="EMBL/GenBank/DDBJ databases">
        <authorList>
            <person name="Chen Y.-H."/>
        </authorList>
    </citation>
    <scope>NUCLEOTIDE SEQUENCE [LARGE SCALE GENOMIC DNA]</scope>
</reference>
<accession>A0A0T7G195</accession>
<sequence>MNVVPARHIANASTGLISFRKYPQLRLVRPTPPALGTRHDLYASHETSLFWY</sequence>
<proteinExistence type="predicted"/>
<gene>
    <name evidence="1" type="ORF">NGAL_HAMBI1145_57040</name>
    <name evidence="2" type="ORF">NGAL_HAMBI1189_49990</name>
</gene>
<dbReference type="Proteomes" id="UP000046176">
    <property type="component" value="Unassembled WGS sequence"/>
</dbReference>
<evidence type="ECO:0000313" key="4">
    <source>
        <dbReference type="Proteomes" id="UP000046176"/>
    </source>
</evidence>
<protein>
    <submittedName>
        <fullName evidence="1">Uncharacterized protein</fullName>
    </submittedName>
</protein>
<dbReference type="AlphaFoldDB" id="A0A0T7G195"/>
<organism evidence="1 4">
    <name type="scientific">Neorhizobium galegae bv. officinalis</name>
    <dbReference type="NCBI Taxonomy" id="323656"/>
    <lineage>
        <taxon>Bacteria</taxon>
        <taxon>Pseudomonadati</taxon>
        <taxon>Pseudomonadota</taxon>
        <taxon>Alphaproteobacteria</taxon>
        <taxon>Hyphomicrobiales</taxon>
        <taxon>Rhizobiaceae</taxon>
        <taxon>Rhizobium/Agrobacterium group</taxon>
        <taxon>Neorhizobium</taxon>
    </lineage>
</organism>
<evidence type="ECO:0000313" key="2">
    <source>
        <dbReference type="EMBL" id="CDZ53457.1"/>
    </source>
</evidence>